<name>A0A157MXG1_9BORD</name>
<sequence>MQKDNNDNAGTRPALSKTENDPVYLFGCGVMRRYGRTAL</sequence>
<accession>A0A157MXG1</accession>
<dbReference type="Proteomes" id="UP000077037">
    <property type="component" value="Unassembled WGS sequence"/>
</dbReference>
<organism evidence="1 2">
    <name type="scientific">Bordetella ansorpii</name>
    <dbReference type="NCBI Taxonomy" id="288768"/>
    <lineage>
        <taxon>Bacteria</taxon>
        <taxon>Pseudomonadati</taxon>
        <taxon>Pseudomonadota</taxon>
        <taxon>Betaproteobacteria</taxon>
        <taxon>Burkholderiales</taxon>
        <taxon>Alcaligenaceae</taxon>
        <taxon>Bordetella</taxon>
    </lineage>
</organism>
<reference evidence="1 2" key="1">
    <citation type="submission" date="2016-03" db="EMBL/GenBank/DDBJ databases">
        <authorList>
            <consortium name="Pathogen Informatics"/>
        </authorList>
    </citation>
    <scope>NUCLEOTIDE SEQUENCE [LARGE SCALE GENOMIC DNA]</scope>
    <source>
        <strain evidence="1 2">NCTC13364</strain>
    </source>
</reference>
<dbReference type="EMBL" id="FKBS01000013">
    <property type="protein sequence ID" value="SAI13474.1"/>
    <property type="molecule type" value="Genomic_DNA"/>
</dbReference>
<proteinExistence type="predicted"/>
<evidence type="ECO:0000313" key="1">
    <source>
        <dbReference type="EMBL" id="SAI13474.1"/>
    </source>
</evidence>
<gene>
    <name evidence="1" type="ORF">SAMEA1982600_01470</name>
</gene>
<protein>
    <submittedName>
        <fullName evidence="1">Uncharacterized protein</fullName>
    </submittedName>
</protein>
<evidence type="ECO:0000313" key="2">
    <source>
        <dbReference type="Proteomes" id="UP000077037"/>
    </source>
</evidence>
<dbReference type="AlphaFoldDB" id="A0A157MXG1"/>